<evidence type="ECO:0000256" key="3">
    <source>
        <dbReference type="ARBA" id="ARBA00022839"/>
    </source>
</evidence>
<proteinExistence type="predicted"/>
<dbReference type="SMART" id="SM00479">
    <property type="entry name" value="EXOIII"/>
    <property type="match status" value="1"/>
</dbReference>
<dbReference type="EMBL" id="RHPJ01000001">
    <property type="protein sequence ID" value="TGO06276.1"/>
    <property type="molecule type" value="Genomic_DNA"/>
</dbReference>
<keyword evidence="3" id="KW-0269">Exonuclease</keyword>
<accession>A0A4Z1E2Y3</accession>
<evidence type="ECO:0000313" key="6">
    <source>
        <dbReference type="EMBL" id="TGO06276.1"/>
    </source>
</evidence>
<dbReference type="SUPFAM" id="SSF53098">
    <property type="entry name" value="Ribonuclease H-like"/>
    <property type="match status" value="1"/>
</dbReference>
<gene>
    <name evidence="6" type="ORF">SERN_0468</name>
</gene>
<name>A0A4Z1E2Y3_9MICO</name>
<keyword evidence="7" id="KW-1185">Reference proteome</keyword>
<organism evidence="6 7">
    <name type="scientific">Serinibacter arcticus</name>
    <dbReference type="NCBI Taxonomy" id="1655435"/>
    <lineage>
        <taxon>Bacteria</taxon>
        <taxon>Bacillati</taxon>
        <taxon>Actinomycetota</taxon>
        <taxon>Actinomycetes</taxon>
        <taxon>Micrococcales</taxon>
        <taxon>Beutenbergiaceae</taxon>
        <taxon>Serinibacter</taxon>
    </lineage>
</organism>
<dbReference type="CDD" id="cd06127">
    <property type="entry name" value="DEDDh"/>
    <property type="match status" value="1"/>
</dbReference>
<dbReference type="NCBIfam" id="NF005927">
    <property type="entry name" value="PRK07942.1"/>
    <property type="match status" value="1"/>
</dbReference>
<dbReference type="Gene3D" id="3.30.420.10">
    <property type="entry name" value="Ribonuclease H-like superfamily/Ribonuclease H"/>
    <property type="match status" value="1"/>
</dbReference>
<dbReference type="Proteomes" id="UP000297318">
    <property type="component" value="Unassembled WGS sequence"/>
</dbReference>
<dbReference type="GO" id="GO:0005829">
    <property type="term" value="C:cytosol"/>
    <property type="evidence" value="ECO:0007669"/>
    <property type="project" value="TreeGrafter"/>
</dbReference>
<dbReference type="PANTHER" id="PTHR30231:SF4">
    <property type="entry name" value="PROTEIN NEN2"/>
    <property type="match status" value="1"/>
</dbReference>
<comment type="caution">
    <text evidence="6">The sequence shown here is derived from an EMBL/GenBank/DDBJ whole genome shotgun (WGS) entry which is preliminary data.</text>
</comment>
<feature type="domain" description="Exonuclease" evidence="5">
    <location>
        <begin position="21"/>
        <end position="203"/>
    </location>
</feature>
<dbReference type="AlphaFoldDB" id="A0A4Z1E2Y3"/>
<dbReference type="PANTHER" id="PTHR30231">
    <property type="entry name" value="DNA POLYMERASE III SUBUNIT EPSILON"/>
    <property type="match status" value="1"/>
</dbReference>
<evidence type="ECO:0000256" key="2">
    <source>
        <dbReference type="ARBA" id="ARBA00022801"/>
    </source>
</evidence>
<keyword evidence="1" id="KW-0540">Nuclease</keyword>
<dbReference type="InterPro" id="IPR012337">
    <property type="entry name" value="RNaseH-like_sf"/>
</dbReference>
<dbReference type="GO" id="GO:0008408">
    <property type="term" value="F:3'-5' exonuclease activity"/>
    <property type="evidence" value="ECO:0007669"/>
    <property type="project" value="TreeGrafter"/>
</dbReference>
<dbReference type="GO" id="GO:0003676">
    <property type="term" value="F:nucleic acid binding"/>
    <property type="evidence" value="ECO:0007669"/>
    <property type="project" value="InterPro"/>
</dbReference>
<dbReference type="InterPro" id="IPR036397">
    <property type="entry name" value="RNaseH_sf"/>
</dbReference>
<keyword evidence="2" id="KW-0378">Hydrolase</keyword>
<feature type="region of interest" description="Disordered" evidence="4">
    <location>
        <begin position="278"/>
        <end position="297"/>
    </location>
</feature>
<dbReference type="Pfam" id="PF00929">
    <property type="entry name" value="RNase_T"/>
    <property type="match status" value="1"/>
</dbReference>
<evidence type="ECO:0000259" key="5">
    <source>
        <dbReference type="SMART" id="SM00479"/>
    </source>
</evidence>
<protein>
    <submittedName>
        <fullName evidence="6">DNA polymerase III</fullName>
    </submittedName>
</protein>
<dbReference type="InterPro" id="IPR013520">
    <property type="entry name" value="Ribonucl_H"/>
</dbReference>
<evidence type="ECO:0000313" key="7">
    <source>
        <dbReference type="Proteomes" id="UP000297318"/>
    </source>
</evidence>
<sequence>MDVGRGWQGVGMTAGGWTSSRVLGFDTETTGVDVTSDRIVTAALVMRDGLGGLSRVRTWIIDPGVEIPEAASAIHGVTTAYAREHGRPPAEVLEEVAAALAGAMADGVPVVAFNASYDLTILEYELARHGLVTLTDRLGRAPGPAIDPLVLDRALDRYRPGKRRLGNLAEYYGVVATGELHAADVDVDATLDVLGALVRRFPELAEVPLSAMHERQIRAHHMWARGFNTWLQENGYDRPPADGSWPLQGEYALGEEIIADIVARARAAAAAQRVDKQLDKHQLDKQPVDQPVAAATG</sequence>
<evidence type="ECO:0000256" key="1">
    <source>
        <dbReference type="ARBA" id="ARBA00022722"/>
    </source>
</evidence>
<reference evidence="6 7" key="1">
    <citation type="submission" date="2018-11" db="EMBL/GenBank/DDBJ databases">
        <title>Complete genome sequencing of the Actinobacteria Serinibacter sp. K3-2.</title>
        <authorList>
            <person name="Rakitin A.L."/>
            <person name="Beletsky A.V."/>
            <person name="Mardanov A.V."/>
            <person name="Ravin N.V."/>
            <person name="Gromova A.S."/>
            <person name="Filippova S.N."/>
            <person name="Gal'Chenko V.F."/>
        </authorList>
    </citation>
    <scope>NUCLEOTIDE SEQUENCE [LARGE SCALE GENOMIC DNA]</scope>
    <source>
        <strain evidence="6 7">K3-2</strain>
    </source>
</reference>
<feature type="compositionally biased region" description="Basic and acidic residues" evidence="4">
    <location>
        <begin position="278"/>
        <end position="287"/>
    </location>
</feature>
<evidence type="ECO:0000256" key="4">
    <source>
        <dbReference type="SAM" id="MobiDB-lite"/>
    </source>
</evidence>